<reference evidence="2 3" key="1">
    <citation type="submission" date="2012-11" db="EMBL/GenBank/DDBJ databases">
        <title>Whole genome sequence of Acetobacter indonesiensis 5H-1.</title>
        <authorList>
            <person name="Azuma Y."/>
            <person name="Higashiura N."/>
            <person name="Hirakawa H."/>
            <person name="Matsushita K."/>
        </authorList>
    </citation>
    <scope>NUCLEOTIDE SEQUENCE [LARGE SCALE GENOMIC DNA]</scope>
    <source>
        <strain evidence="2 3">5H-1</strain>
    </source>
</reference>
<keyword evidence="3" id="KW-1185">Reference proteome</keyword>
<dbReference type="SUPFAM" id="SSF52402">
    <property type="entry name" value="Adenine nucleotide alpha hydrolases-like"/>
    <property type="match status" value="1"/>
</dbReference>
<dbReference type="EMBL" id="BAMW01000006">
    <property type="protein sequence ID" value="GAN62141.1"/>
    <property type="molecule type" value="Genomic_DNA"/>
</dbReference>
<protein>
    <submittedName>
        <fullName evidence="2">Universal stress protein UspA</fullName>
    </submittedName>
</protein>
<accession>A0ABQ0K3W8</accession>
<sequence>MSMQRCLVILNREDQVKVLLDMAAHLVSKINLRRIDVLALREPSGTGQPFGLTAEGVFLLEEDQKEWALSLHKAFCHWLQNEYIQPHDMLETTEINWLDPEGDAASVIPMMGRNADLIITLFPDKQDSQQKQRGLKAAIFETDRPVLLVPRYWDRGTGESVLLAWKDAGCARRAFASARHILPAAQTVQVLMQKGEHWPQDILPEVTLHKIALPAQHSPAEVGQAILDTAMIQEADLIVMGGYQHGMLYNRIMGSATDYILQHPLVPVLLQH</sequence>
<dbReference type="Pfam" id="PF00582">
    <property type="entry name" value="Usp"/>
    <property type="match status" value="1"/>
</dbReference>
<proteinExistence type="predicted"/>
<comment type="caution">
    <text evidence="2">The sequence shown here is derived from an EMBL/GenBank/DDBJ whole genome shotgun (WGS) entry which is preliminary data.</text>
</comment>
<dbReference type="Gene3D" id="3.40.50.12370">
    <property type="match status" value="1"/>
</dbReference>
<dbReference type="CDD" id="cd00293">
    <property type="entry name" value="USP-like"/>
    <property type="match status" value="1"/>
</dbReference>
<feature type="domain" description="UspA" evidence="1">
    <location>
        <begin position="221"/>
        <end position="270"/>
    </location>
</feature>
<evidence type="ECO:0000313" key="3">
    <source>
        <dbReference type="Proteomes" id="UP000032673"/>
    </source>
</evidence>
<gene>
    <name evidence="2" type="ORF">Abin_006_131</name>
</gene>
<evidence type="ECO:0000313" key="2">
    <source>
        <dbReference type="EMBL" id="GAN62141.1"/>
    </source>
</evidence>
<dbReference type="InterPro" id="IPR006016">
    <property type="entry name" value="UspA"/>
</dbReference>
<name>A0ABQ0K3W8_9PROT</name>
<evidence type="ECO:0000259" key="1">
    <source>
        <dbReference type="Pfam" id="PF00582"/>
    </source>
</evidence>
<dbReference type="Proteomes" id="UP000032673">
    <property type="component" value="Unassembled WGS sequence"/>
</dbReference>
<dbReference type="RefSeq" id="WP_048844673.1">
    <property type="nucleotide sequence ID" value="NZ_BAMW01000006.1"/>
</dbReference>
<organism evidence="2 3">
    <name type="scientific">Acetobacter indonesiensis</name>
    <dbReference type="NCBI Taxonomy" id="104101"/>
    <lineage>
        <taxon>Bacteria</taxon>
        <taxon>Pseudomonadati</taxon>
        <taxon>Pseudomonadota</taxon>
        <taxon>Alphaproteobacteria</taxon>
        <taxon>Acetobacterales</taxon>
        <taxon>Acetobacteraceae</taxon>
        <taxon>Acetobacter</taxon>
    </lineage>
</organism>